<comment type="caution">
    <text evidence="1">The sequence shown here is derived from an EMBL/GenBank/DDBJ whole genome shotgun (WGS) entry which is preliminary data.</text>
</comment>
<protein>
    <submittedName>
        <fullName evidence="1">Uncharacterized protein</fullName>
    </submittedName>
</protein>
<proteinExistence type="predicted"/>
<sequence>MSKLSVIHIEKKQARIEERQAQCQMDEKYFCENAMEALNALEMELLDDNRLACPSHGWNNVNDMDDSSDKNDELMDLPQLYCLVQKLGCMQVHSSEFLVGHRL</sequence>
<name>A0ABD2ZI42_9GENT</name>
<dbReference type="EMBL" id="JBJUIK010000009">
    <property type="protein sequence ID" value="KAL3519140.1"/>
    <property type="molecule type" value="Genomic_DNA"/>
</dbReference>
<keyword evidence="2" id="KW-1185">Reference proteome</keyword>
<dbReference type="Proteomes" id="UP001630127">
    <property type="component" value="Unassembled WGS sequence"/>
</dbReference>
<dbReference type="AlphaFoldDB" id="A0ABD2ZI42"/>
<evidence type="ECO:0000313" key="1">
    <source>
        <dbReference type="EMBL" id="KAL3519140.1"/>
    </source>
</evidence>
<evidence type="ECO:0000313" key="2">
    <source>
        <dbReference type="Proteomes" id="UP001630127"/>
    </source>
</evidence>
<accession>A0ABD2ZI42</accession>
<reference evidence="1 2" key="1">
    <citation type="submission" date="2024-11" db="EMBL/GenBank/DDBJ databases">
        <title>A near-complete genome assembly of Cinchona calisaya.</title>
        <authorList>
            <person name="Lian D.C."/>
            <person name="Zhao X.W."/>
            <person name="Wei L."/>
        </authorList>
    </citation>
    <scope>NUCLEOTIDE SEQUENCE [LARGE SCALE GENOMIC DNA]</scope>
    <source>
        <tissue evidence="1">Nenye</tissue>
    </source>
</reference>
<gene>
    <name evidence="1" type="ORF">ACH5RR_021729</name>
</gene>
<organism evidence="1 2">
    <name type="scientific">Cinchona calisaya</name>
    <dbReference type="NCBI Taxonomy" id="153742"/>
    <lineage>
        <taxon>Eukaryota</taxon>
        <taxon>Viridiplantae</taxon>
        <taxon>Streptophyta</taxon>
        <taxon>Embryophyta</taxon>
        <taxon>Tracheophyta</taxon>
        <taxon>Spermatophyta</taxon>
        <taxon>Magnoliopsida</taxon>
        <taxon>eudicotyledons</taxon>
        <taxon>Gunneridae</taxon>
        <taxon>Pentapetalae</taxon>
        <taxon>asterids</taxon>
        <taxon>lamiids</taxon>
        <taxon>Gentianales</taxon>
        <taxon>Rubiaceae</taxon>
        <taxon>Cinchonoideae</taxon>
        <taxon>Cinchoneae</taxon>
        <taxon>Cinchona</taxon>
    </lineage>
</organism>